<evidence type="ECO:0000313" key="8">
    <source>
        <dbReference type="EMBL" id="AEG69514.1"/>
    </source>
</evidence>
<dbReference type="GO" id="GO:0005886">
    <property type="term" value="C:plasma membrane"/>
    <property type="evidence" value="ECO:0007669"/>
    <property type="project" value="UniProtKB-SubCell"/>
</dbReference>
<dbReference type="Pfam" id="PF07690">
    <property type="entry name" value="MFS_1"/>
    <property type="match status" value="1"/>
</dbReference>
<dbReference type="GO" id="GO:0022857">
    <property type="term" value="F:transmembrane transporter activity"/>
    <property type="evidence" value="ECO:0007669"/>
    <property type="project" value="InterPro"/>
</dbReference>
<keyword evidence="2" id="KW-1003">Cell membrane</keyword>
<feature type="transmembrane region" description="Helical" evidence="6">
    <location>
        <begin position="298"/>
        <end position="324"/>
    </location>
</feature>
<feature type="transmembrane region" description="Helical" evidence="6">
    <location>
        <begin position="506"/>
        <end position="527"/>
    </location>
</feature>
<evidence type="ECO:0000313" key="9">
    <source>
        <dbReference type="Proteomes" id="UP000007953"/>
    </source>
</evidence>
<feature type="domain" description="Major facilitator superfamily (MFS) profile" evidence="7">
    <location>
        <begin position="174"/>
        <end position="554"/>
    </location>
</feature>
<keyword evidence="4 6" id="KW-1133">Transmembrane helix</keyword>
<evidence type="ECO:0000256" key="6">
    <source>
        <dbReference type="SAM" id="Phobius"/>
    </source>
</evidence>
<dbReference type="PANTHER" id="PTHR43124">
    <property type="entry name" value="PURINE EFFLUX PUMP PBUE"/>
    <property type="match status" value="1"/>
</dbReference>
<evidence type="ECO:0000256" key="1">
    <source>
        <dbReference type="ARBA" id="ARBA00004651"/>
    </source>
</evidence>
<dbReference type="PATRIC" id="fig|1031711.3.peg.2163"/>
<keyword evidence="5 6" id="KW-0472">Membrane</keyword>
<evidence type="ECO:0000256" key="5">
    <source>
        <dbReference type="ARBA" id="ARBA00023136"/>
    </source>
</evidence>
<feature type="transmembrane region" description="Helical" evidence="6">
    <location>
        <begin position="173"/>
        <end position="200"/>
    </location>
</feature>
<dbReference type="SUPFAM" id="SSF103473">
    <property type="entry name" value="MFS general substrate transporter"/>
    <property type="match status" value="1"/>
</dbReference>
<proteinExistence type="predicted"/>
<dbReference type="eggNOG" id="COG2814">
    <property type="taxonomic scope" value="Bacteria"/>
</dbReference>
<dbReference type="HOGENOM" id="CLU_001265_61_2_4"/>
<comment type="subcellular location">
    <subcellularLocation>
        <location evidence="1">Cell membrane</location>
        <topology evidence="1">Multi-pass membrane protein</topology>
    </subcellularLocation>
</comment>
<dbReference type="Proteomes" id="UP000007953">
    <property type="component" value="Chromosome"/>
</dbReference>
<evidence type="ECO:0000256" key="4">
    <source>
        <dbReference type="ARBA" id="ARBA00022989"/>
    </source>
</evidence>
<feature type="transmembrane region" description="Helical" evidence="6">
    <location>
        <begin position="461"/>
        <end position="485"/>
    </location>
</feature>
<dbReference type="PANTHER" id="PTHR43124:SF8">
    <property type="entry name" value="INNER MEMBRANE TRANSPORT PROTEIN YDHP"/>
    <property type="match status" value="1"/>
</dbReference>
<feature type="transmembrane region" description="Helical" evidence="6">
    <location>
        <begin position="403"/>
        <end position="425"/>
    </location>
</feature>
<feature type="transmembrane region" description="Helical" evidence="6">
    <location>
        <begin position="373"/>
        <end position="397"/>
    </location>
</feature>
<feature type="transmembrane region" description="Helical" evidence="6">
    <location>
        <begin position="265"/>
        <end position="286"/>
    </location>
</feature>
<dbReference type="PROSITE" id="PS50850">
    <property type="entry name" value="MFS"/>
    <property type="match status" value="1"/>
</dbReference>
<feature type="transmembrane region" description="Helical" evidence="6">
    <location>
        <begin position="239"/>
        <end position="259"/>
    </location>
</feature>
<feature type="transmembrane region" description="Helical" evidence="6">
    <location>
        <begin position="330"/>
        <end position="352"/>
    </location>
</feature>
<dbReference type="KEGG" id="rsn:RSPO_c02218"/>
<dbReference type="InterPro" id="IPR036259">
    <property type="entry name" value="MFS_trans_sf"/>
</dbReference>
<evidence type="ECO:0000256" key="2">
    <source>
        <dbReference type="ARBA" id="ARBA00022475"/>
    </source>
</evidence>
<gene>
    <name evidence="8" type="ordered locus">RSPO_c02218</name>
</gene>
<dbReference type="CDD" id="cd17324">
    <property type="entry name" value="MFS_NepI_like"/>
    <property type="match status" value="1"/>
</dbReference>
<organism evidence="8 9">
    <name type="scientific">Ralstonia solanacearum (strain Po82)</name>
    <dbReference type="NCBI Taxonomy" id="1031711"/>
    <lineage>
        <taxon>Bacteria</taxon>
        <taxon>Pseudomonadati</taxon>
        <taxon>Pseudomonadota</taxon>
        <taxon>Betaproteobacteria</taxon>
        <taxon>Burkholderiales</taxon>
        <taxon>Burkholderiaceae</taxon>
        <taxon>Ralstonia</taxon>
        <taxon>Ralstonia solanacearum species complex</taxon>
    </lineage>
</organism>
<dbReference type="EMBL" id="CP002819">
    <property type="protein sequence ID" value="AEG69514.1"/>
    <property type="molecule type" value="Genomic_DNA"/>
</dbReference>
<protein>
    <submittedName>
        <fullName evidence="8">Putative transmembrane efflux protein (Major facilitator superfamily)</fullName>
    </submittedName>
</protein>
<dbReference type="InterPro" id="IPR050189">
    <property type="entry name" value="MFS_Efflux_Transporters"/>
</dbReference>
<accession>F6G2A2</accession>
<evidence type="ECO:0000256" key="3">
    <source>
        <dbReference type="ARBA" id="ARBA00022692"/>
    </source>
</evidence>
<name>F6G2A2_RALS8</name>
<dbReference type="Gene3D" id="1.20.1250.20">
    <property type="entry name" value="MFS general substrate transporter like domains"/>
    <property type="match status" value="1"/>
</dbReference>
<dbReference type="InterPro" id="IPR020846">
    <property type="entry name" value="MFS_dom"/>
</dbReference>
<feature type="transmembrane region" description="Helical" evidence="6">
    <location>
        <begin position="437"/>
        <end position="455"/>
    </location>
</feature>
<feature type="transmembrane region" description="Helical" evidence="6">
    <location>
        <begin position="533"/>
        <end position="552"/>
    </location>
</feature>
<dbReference type="InterPro" id="IPR011701">
    <property type="entry name" value="MFS"/>
</dbReference>
<dbReference type="AlphaFoldDB" id="F6G2A2"/>
<feature type="transmembrane region" description="Helical" evidence="6">
    <location>
        <begin position="212"/>
        <end position="232"/>
    </location>
</feature>
<keyword evidence="3 6" id="KW-0812">Transmembrane</keyword>
<reference evidence="8 9" key="1">
    <citation type="journal article" date="2011" name="J. Bacteriol.">
        <title>Complete genome sequence of the plant pathogen Ralstonia solanacearum strain Po82.</title>
        <authorList>
            <person name="Xu J."/>
            <person name="Zheng H.J."/>
            <person name="Liu L."/>
            <person name="Pan Z.C."/>
            <person name="Prior P."/>
            <person name="Tang B."/>
            <person name="Xu J.S."/>
            <person name="Zhang H."/>
            <person name="Tian Q."/>
            <person name="Zhang L.Q."/>
            <person name="Feng J."/>
        </authorList>
    </citation>
    <scope>NUCLEOTIDE SEQUENCE [LARGE SCALE GENOMIC DNA]</scope>
    <source>
        <strain evidence="8 9">Po82</strain>
    </source>
</reference>
<evidence type="ECO:0000259" key="7">
    <source>
        <dbReference type="PROSITE" id="PS50850"/>
    </source>
</evidence>
<sequence length="570" mass="59024">MIRSLVFSSSSICGYCARKSATSGAITCSMNGMAALTRRRPAGCWRRRAISSSASSTAARMPRACARKAAPSSVSARRRVVRESSVVSSFSSSRRSARLTPETVWPSCSAAAVTEPVSTTVRKASSSSSVVFIGASAGLSIFSQKYSAQHGVFCKGGRPDTPSLCTTEGTMPIALFALTLSAFAIGTTEFVIVGLIPTVAANLGITLPSAGWLVSLYALGVAVGAPVLTALTGRLPRKALLLSLMALFTLGNLLAWRAPGYGSLVLARVLTGLAHGVFFSIGSTLATGLVPREKAASAIAIMFTGLTVALVTGVPLGIFIGQHFGWRETFLAVAGLGVVAFVGSLAFVPRGIAHMPPASLASQARVLAQPRLLMVYAKTAIGYGGSFIPFTFLAPILQDVAGFSAAAVGWVMLVYGVSVAAGNLWGGRLADRKGPIAALQIIFALLAVVLFVFTFTARYPWMAVATVMLWGAVAFGNVPGLQVYVVKQAERFAPRAVDVASGLNIAAFNLGIAGAAWAGGLIVTHLGLMHTPWIGALVVLVSLGLTSWSGALDRRSGIGPRLDGPVPVGH</sequence>